<name>A0ABR2QVE1_9ROSI</name>
<organism evidence="1 2">
    <name type="scientific">Hibiscus sabdariffa</name>
    <name type="common">roselle</name>
    <dbReference type="NCBI Taxonomy" id="183260"/>
    <lineage>
        <taxon>Eukaryota</taxon>
        <taxon>Viridiplantae</taxon>
        <taxon>Streptophyta</taxon>
        <taxon>Embryophyta</taxon>
        <taxon>Tracheophyta</taxon>
        <taxon>Spermatophyta</taxon>
        <taxon>Magnoliopsida</taxon>
        <taxon>eudicotyledons</taxon>
        <taxon>Gunneridae</taxon>
        <taxon>Pentapetalae</taxon>
        <taxon>rosids</taxon>
        <taxon>malvids</taxon>
        <taxon>Malvales</taxon>
        <taxon>Malvaceae</taxon>
        <taxon>Malvoideae</taxon>
        <taxon>Hibiscus</taxon>
    </lineage>
</organism>
<reference evidence="1 2" key="1">
    <citation type="journal article" date="2024" name="G3 (Bethesda)">
        <title>Genome assembly of Hibiscus sabdariffa L. provides insights into metabolisms of medicinal natural products.</title>
        <authorList>
            <person name="Kim T."/>
        </authorList>
    </citation>
    <scope>NUCLEOTIDE SEQUENCE [LARGE SCALE GENOMIC DNA]</scope>
    <source>
        <strain evidence="1">TK-2024</strain>
        <tissue evidence="1">Old leaves</tissue>
    </source>
</reference>
<protein>
    <submittedName>
        <fullName evidence="1">Uncharacterized protein</fullName>
    </submittedName>
</protein>
<accession>A0ABR2QVE1</accession>
<proteinExistence type="predicted"/>
<sequence>MFNPHDEPVVGVPYFVRVNTYESGVETPDFMSYCLKRLVRFLIFSKHDASLVGETIRSDRYDRILVRWFSCRQSDKIREERVTHPIGLARAMRAGLVSRCINRFKRRR</sequence>
<dbReference type="Proteomes" id="UP001396334">
    <property type="component" value="Unassembled WGS sequence"/>
</dbReference>
<keyword evidence="2" id="KW-1185">Reference proteome</keyword>
<dbReference type="EMBL" id="JBBPBN010000030">
    <property type="protein sequence ID" value="KAK9004632.1"/>
    <property type="molecule type" value="Genomic_DNA"/>
</dbReference>
<comment type="caution">
    <text evidence="1">The sequence shown here is derived from an EMBL/GenBank/DDBJ whole genome shotgun (WGS) entry which is preliminary data.</text>
</comment>
<gene>
    <name evidence="1" type="ORF">V6N11_042095</name>
</gene>
<evidence type="ECO:0000313" key="1">
    <source>
        <dbReference type="EMBL" id="KAK9004632.1"/>
    </source>
</evidence>
<evidence type="ECO:0000313" key="2">
    <source>
        <dbReference type="Proteomes" id="UP001396334"/>
    </source>
</evidence>